<dbReference type="InterPro" id="IPR053137">
    <property type="entry name" value="NLR-like"/>
</dbReference>
<keyword evidence="3" id="KW-1185">Reference proteome</keyword>
<comment type="caution">
    <text evidence="2">The sequence shown here is derived from an EMBL/GenBank/DDBJ whole genome shotgun (WGS) entry which is preliminary data.</text>
</comment>
<dbReference type="InterPro" id="IPR035994">
    <property type="entry name" value="Nucleoside_phosphorylase_sf"/>
</dbReference>
<dbReference type="AlphaFoldDB" id="A0AAD9M2R1"/>
<name>A0AAD9M2R1_9PEZI</name>
<reference evidence="2" key="1">
    <citation type="submission" date="2021-06" db="EMBL/GenBank/DDBJ databases">
        <title>Comparative genomics, transcriptomics and evolutionary studies reveal genomic signatures of adaptation to plant cell wall in hemibiotrophic fungi.</title>
        <authorList>
            <consortium name="DOE Joint Genome Institute"/>
            <person name="Baroncelli R."/>
            <person name="Diaz J.F."/>
            <person name="Benocci T."/>
            <person name="Peng M."/>
            <person name="Battaglia E."/>
            <person name="Haridas S."/>
            <person name="Andreopoulos W."/>
            <person name="Labutti K."/>
            <person name="Pangilinan J."/>
            <person name="Floch G.L."/>
            <person name="Makela M.R."/>
            <person name="Henrissat B."/>
            <person name="Grigoriev I.V."/>
            <person name="Crouch J.A."/>
            <person name="De Vries R.P."/>
            <person name="Sukno S.A."/>
            <person name="Thon M.R."/>
        </authorList>
    </citation>
    <scope>NUCLEOTIDE SEQUENCE</scope>
    <source>
        <strain evidence="2">MAFF235873</strain>
    </source>
</reference>
<dbReference type="GO" id="GO:0003824">
    <property type="term" value="F:catalytic activity"/>
    <property type="evidence" value="ECO:0007669"/>
    <property type="project" value="InterPro"/>
</dbReference>
<dbReference type="SUPFAM" id="SSF53167">
    <property type="entry name" value="Purine and uridine phosphorylases"/>
    <property type="match status" value="1"/>
</dbReference>
<evidence type="ECO:0000313" key="3">
    <source>
        <dbReference type="Proteomes" id="UP001232148"/>
    </source>
</evidence>
<feature type="domain" description="Nucleoside phosphorylase" evidence="1">
    <location>
        <begin position="12"/>
        <end position="129"/>
    </location>
</feature>
<gene>
    <name evidence="2" type="ORF">LX32DRAFT_637836</name>
</gene>
<dbReference type="EMBL" id="MU842847">
    <property type="protein sequence ID" value="KAK2030764.1"/>
    <property type="molecule type" value="Genomic_DNA"/>
</dbReference>
<dbReference type="Pfam" id="PF01048">
    <property type="entry name" value="PNP_UDP_1"/>
    <property type="match status" value="1"/>
</dbReference>
<dbReference type="InterPro" id="IPR000845">
    <property type="entry name" value="Nucleoside_phosphorylase_d"/>
</dbReference>
<protein>
    <submittedName>
        <fullName evidence="2">Phosphorylase superfamily protein</fullName>
    </submittedName>
</protein>
<dbReference type="Gene3D" id="3.40.50.1580">
    <property type="entry name" value="Nucleoside phosphorylase domain"/>
    <property type="match status" value="1"/>
</dbReference>
<proteinExistence type="predicted"/>
<evidence type="ECO:0000259" key="1">
    <source>
        <dbReference type="Pfam" id="PF01048"/>
    </source>
</evidence>
<dbReference type="PANTHER" id="PTHR46082:SF6">
    <property type="entry name" value="AAA+ ATPASE DOMAIN-CONTAINING PROTEIN-RELATED"/>
    <property type="match status" value="1"/>
</dbReference>
<dbReference type="Proteomes" id="UP001232148">
    <property type="component" value="Unassembled WGS sequence"/>
</dbReference>
<dbReference type="PANTHER" id="PTHR46082">
    <property type="entry name" value="ATP/GTP-BINDING PROTEIN-RELATED"/>
    <property type="match status" value="1"/>
</dbReference>
<organism evidence="2 3">
    <name type="scientific">Colletotrichum zoysiae</name>
    <dbReference type="NCBI Taxonomy" id="1216348"/>
    <lineage>
        <taxon>Eukaryota</taxon>
        <taxon>Fungi</taxon>
        <taxon>Dikarya</taxon>
        <taxon>Ascomycota</taxon>
        <taxon>Pezizomycotina</taxon>
        <taxon>Sordariomycetes</taxon>
        <taxon>Hypocreomycetidae</taxon>
        <taxon>Glomerellales</taxon>
        <taxon>Glomerellaceae</taxon>
        <taxon>Colletotrichum</taxon>
        <taxon>Colletotrichum graminicola species complex</taxon>
    </lineage>
</organism>
<accession>A0AAD9M2R1</accession>
<sequence>MATRPSRRDEFEIAVVCALPLEYDAATLAFDGFWDDDGDTYGRAAGDTNTYCTGRIGQYNVVLALLPNMGKASAASAAASLRSSFTGLRLAIGTGICGGVPDPGTGDEIILGDVIISRTVIQYDYGRQYPDRFIRRDTLEDNLGRPNRDVRSLLSTFDTDRGRDGLQRGAAQAINQIRENAAKRRRRGRYVRPSAAEDRLFKADYQHEHRDQSDCGCFEQVCEAARAASCAELGCDTAELVPRERLQEAHEGVPGDGHAENEFEIHVGCVGSGDTVMKSGEDRDRIAREHDLIAFEMEGAGVWDELPCIVVKGVCDYADSHKNKKWQTYAAATAASVMKALLARYTQTDKPSTGGYTNPGAKVDADSRSWGPVFNGPITGRNVVAGHHTSGGTTNITFGN</sequence>
<dbReference type="GO" id="GO:0009116">
    <property type="term" value="P:nucleoside metabolic process"/>
    <property type="evidence" value="ECO:0007669"/>
    <property type="project" value="InterPro"/>
</dbReference>
<evidence type="ECO:0000313" key="2">
    <source>
        <dbReference type="EMBL" id="KAK2030764.1"/>
    </source>
</evidence>